<evidence type="ECO:0000256" key="1">
    <source>
        <dbReference type="ARBA" id="ARBA00004123"/>
    </source>
</evidence>
<dbReference type="GeneID" id="115828035"/>
<dbReference type="CTD" id="80256"/>
<accession>A0A6J2WUD5</accession>
<dbReference type="PANTHER" id="PTHR13199:SF12">
    <property type="entry name" value="ATOS HOMOLOG PROTEIN B"/>
    <property type="match status" value="1"/>
</dbReference>
<dbReference type="InterPro" id="IPR033473">
    <property type="entry name" value="Atos-like_C"/>
</dbReference>
<dbReference type="InParanoid" id="A0A6J2WUD5"/>
<dbReference type="InterPro" id="IPR051506">
    <property type="entry name" value="ATOS_Transcription_Regulators"/>
</dbReference>
<organism evidence="8 9">
    <name type="scientific">Chanos chanos</name>
    <name type="common">Milkfish</name>
    <name type="synonym">Mugil chanos</name>
    <dbReference type="NCBI Taxonomy" id="29144"/>
    <lineage>
        <taxon>Eukaryota</taxon>
        <taxon>Metazoa</taxon>
        <taxon>Chordata</taxon>
        <taxon>Craniata</taxon>
        <taxon>Vertebrata</taxon>
        <taxon>Euteleostomi</taxon>
        <taxon>Actinopterygii</taxon>
        <taxon>Neopterygii</taxon>
        <taxon>Teleostei</taxon>
        <taxon>Ostariophysi</taxon>
        <taxon>Gonorynchiformes</taxon>
        <taxon>Chanidae</taxon>
        <taxon>Chanos</taxon>
    </lineage>
</organism>
<dbReference type="Pfam" id="PF13889">
    <property type="entry name" value="Chromosome_seg"/>
    <property type="match status" value="1"/>
</dbReference>
<keyword evidence="8" id="KW-1185">Reference proteome</keyword>
<dbReference type="InterPro" id="IPR025261">
    <property type="entry name" value="Atos-like_cons_dom"/>
</dbReference>
<feature type="compositionally biased region" description="Low complexity" evidence="6">
    <location>
        <begin position="272"/>
        <end position="286"/>
    </location>
</feature>
<reference evidence="9" key="1">
    <citation type="submission" date="2025-08" db="UniProtKB">
        <authorList>
            <consortium name="RefSeq"/>
        </authorList>
    </citation>
    <scope>IDENTIFICATION</scope>
</reference>
<evidence type="ECO:0000256" key="5">
    <source>
        <dbReference type="ARBA" id="ARBA00040291"/>
    </source>
</evidence>
<protein>
    <recommendedName>
        <fullName evidence="5">Atos homolog protein B</fullName>
    </recommendedName>
</protein>
<dbReference type="Proteomes" id="UP000504632">
    <property type="component" value="Chromosome 14"/>
</dbReference>
<dbReference type="FunCoup" id="A0A6J2WUD5">
    <property type="interactions" value="20"/>
</dbReference>
<proteinExistence type="inferred from homology"/>
<dbReference type="AlphaFoldDB" id="A0A6J2WUD5"/>
<dbReference type="OrthoDB" id="8625101at2759"/>
<dbReference type="Pfam" id="PF13915">
    <property type="entry name" value="DUF4210"/>
    <property type="match status" value="1"/>
</dbReference>
<dbReference type="PANTHER" id="PTHR13199">
    <property type="entry name" value="GH03947P"/>
    <property type="match status" value="1"/>
</dbReference>
<dbReference type="GO" id="GO:0005634">
    <property type="term" value="C:nucleus"/>
    <property type="evidence" value="ECO:0007669"/>
    <property type="project" value="UniProtKB-SubCell"/>
</dbReference>
<evidence type="ECO:0000256" key="4">
    <source>
        <dbReference type="ARBA" id="ARBA00034497"/>
    </source>
</evidence>
<feature type="region of interest" description="Disordered" evidence="6">
    <location>
        <begin position="1"/>
        <end position="50"/>
    </location>
</feature>
<feature type="compositionally biased region" description="Pro residues" evidence="6">
    <location>
        <begin position="135"/>
        <end position="144"/>
    </location>
</feature>
<evidence type="ECO:0000259" key="7">
    <source>
        <dbReference type="SMART" id="SM01177"/>
    </source>
</evidence>
<evidence type="ECO:0000256" key="6">
    <source>
        <dbReference type="SAM" id="MobiDB-lite"/>
    </source>
</evidence>
<dbReference type="SMART" id="SM01177">
    <property type="entry name" value="DUF4210"/>
    <property type="match status" value="1"/>
</dbReference>
<evidence type="ECO:0000256" key="2">
    <source>
        <dbReference type="ARBA" id="ARBA00022553"/>
    </source>
</evidence>
<keyword evidence="3" id="KW-0539">Nucleus</keyword>
<sequence>MRHIHVELARKDSPVELQAHDGDLPPPSTPAEGPDSGVRRGLPRPFDEEEIRQQKVYQLSIFSQRGGFADTPEVSRPVRVGVKRGSEEPLSPAHPKRLHDVTTESDDESDGEVLCGAGPPGPRFERWDSEIQTPRSPPSQPPLSPSHTPVPGRRPAQHNHDRPLPDAWSPLSPKSPPMVDPQTPHSQWGVSEPDPVSSIPLSEPPTAGDAPACSLEGIGSRDGSSTMDLGTSCTSGGLTPPFRGLQGPKEVLEWTRTLESSPPEWKTAPQFSCSSSSSSSNGLSSSEKTPGEPWAQMNGSPSVSCPAKKKLLSSSDTGESCSEDEGPSTSKRSRLALLAPGLGLTSCRSTDAKGAPFWNHLLPAAREHNKGSSDCSRTGRRLKSGIRLKSRQLRSGRRTESVRSTRSGWQLASISRPLLGNFEESILKGCFSPSGRIEGFTAEIGASGSYCPQHATLPVQVTYYDISEHSAPSPFLGVISLEPLGKKGYSVPKAGTIQVTLFNPNKTVVKMFLVTYNFEDMPVNHMSFLRHRIFLVPVEKEEGETPDSTATDRKKILCYLIHLRFQSSKSGKIYLHNDIRLLFSRKSIEVDTGIPYELKSFTEVPRNPKYSPRVGLH</sequence>
<comment type="subcellular location">
    <subcellularLocation>
        <location evidence="1">Nucleus</location>
    </subcellularLocation>
</comment>
<evidence type="ECO:0000313" key="8">
    <source>
        <dbReference type="Proteomes" id="UP000504632"/>
    </source>
</evidence>
<comment type="similarity">
    <text evidence="4">Belongs to the ATOS family.</text>
</comment>
<dbReference type="RefSeq" id="XP_030647807.1">
    <property type="nucleotide sequence ID" value="XM_030791947.1"/>
</dbReference>
<evidence type="ECO:0000256" key="3">
    <source>
        <dbReference type="ARBA" id="ARBA00023242"/>
    </source>
</evidence>
<evidence type="ECO:0000313" key="9">
    <source>
        <dbReference type="RefSeq" id="XP_030647807.1"/>
    </source>
</evidence>
<name>A0A6J2WUD5_CHACN</name>
<keyword evidence="2" id="KW-0597">Phosphoprotein</keyword>
<feature type="compositionally biased region" description="Basic and acidic residues" evidence="6">
    <location>
        <begin position="1"/>
        <end position="23"/>
    </location>
</feature>
<feature type="domain" description="Atos-like conserved" evidence="7">
    <location>
        <begin position="418"/>
        <end position="476"/>
    </location>
</feature>
<feature type="region of interest" description="Disordered" evidence="6">
    <location>
        <begin position="65"/>
        <end position="334"/>
    </location>
</feature>
<feature type="compositionally biased region" description="Polar residues" evidence="6">
    <location>
        <begin position="222"/>
        <end position="237"/>
    </location>
</feature>
<gene>
    <name evidence="9" type="primary">atosb</name>
</gene>